<dbReference type="CDD" id="cd06214">
    <property type="entry name" value="PA_degradation_oxidoreductase_like"/>
    <property type="match status" value="1"/>
</dbReference>
<dbReference type="InterPro" id="IPR006058">
    <property type="entry name" value="2Fe2S_fd_BS"/>
</dbReference>
<dbReference type="SUPFAM" id="SSF63380">
    <property type="entry name" value="Riboflavin synthase domain-like"/>
    <property type="match status" value="1"/>
</dbReference>
<dbReference type="Pfam" id="PF00175">
    <property type="entry name" value="NAD_binding_1"/>
    <property type="match status" value="1"/>
</dbReference>
<evidence type="ECO:0000256" key="14">
    <source>
        <dbReference type="ARBA" id="ARBA00034078"/>
    </source>
</evidence>
<dbReference type="PROSITE" id="PS51085">
    <property type="entry name" value="2FE2S_FER_2"/>
    <property type="match status" value="1"/>
</dbReference>
<evidence type="ECO:0000256" key="2">
    <source>
        <dbReference type="ARBA" id="ARBA00004651"/>
    </source>
</evidence>
<dbReference type="InterPro" id="IPR001433">
    <property type="entry name" value="OxRdtase_FAD/NAD-bd"/>
</dbReference>
<evidence type="ECO:0000256" key="15">
    <source>
        <dbReference type="SAM" id="Phobius"/>
    </source>
</evidence>
<gene>
    <name evidence="18" type="ORF">SAMN02744645_2506</name>
</gene>
<feature type="domain" description="2Fe-2S ferredoxin-type" evidence="16">
    <location>
        <begin position="435"/>
        <end position="522"/>
    </location>
</feature>
<dbReference type="GO" id="GO:0004497">
    <property type="term" value="F:monooxygenase activity"/>
    <property type="evidence" value="ECO:0007669"/>
    <property type="project" value="UniProtKB-KW"/>
</dbReference>
<evidence type="ECO:0000256" key="8">
    <source>
        <dbReference type="ARBA" id="ARBA00022827"/>
    </source>
</evidence>
<accession>A0A1M5QBL2</accession>
<protein>
    <submittedName>
        <fullName evidence="18">3-ketosteroid 9alpha-monooxygenase subunit B</fullName>
    </submittedName>
</protein>
<dbReference type="AlphaFoldDB" id="A0A1M5QBL2"/>
<keyword evidence="7" id="KW-0479">Metal-binding</keyword>
<dbReference type="InterPro" id="IPR036010">
    <property type="entry name" value="2Fe-2S_ferredoxin-like_sf"/>
</dbReference>
<evidence type="ECO:0000256" key="13">
    <source>
        <dbReference type="ARBA" id="ARBA00023136"/>
    </source>
</evidence>
<organism evidence="18 19">
    <name type="scientific">Stutzerimonas xanthomarina DSM 18231</name>
    <dbReference type="NCBI Taxonomy" id="1403346"/>
    <lineage>
        <taxon>Bacteria</taxon>
        <taxon>Pseudomonadati</taxon>
        <taxon>Pseudomonadota</taxon>
        <taxon>Gammaproteobacteria</taxon>
        <taxon>Pseudomonadales</taxon>
        <taxon>Pseudomonadaceae</taxon>
        <taxon>Stutzerimonas</taxon>
    </lineage>
</organism>
<dbReference type="Gene3D" id="1.20.950.20">
    <property type="entry name" value="Transmembrane di-heme cytochromes, Chain C"/>
    <property type="match status" value="1"/>
</dbReference>
<dbReference type="EMBL" id="FQXA01000004">
    <property type="protein sequence ID" value="SHH11310.1"/>
    <property type="molecule type" value="Genomic_DNA"/>
</dbReference>
<dbReference type="PROSITE" id="PS00197">
    <property type="entry name" value="2FE2S_FER_1"/>
    <property type="match status" value="1"/>
</dbReference>
<dbReference type="GeneID" id="98636864"/>
<dbReference type="SUPFAM" id="SSF81342">
    <property type="entry name" value="Transmembrane di-heme cytochromes"/>
    <property type="match status" value="1"/>
</dbReference>
<dbReference type="GO" id="GO:0051537">
    <property type="term" value="F:2 iron, 2 sulfur cluster binding"/>
    <property type="evidence" value="ECO:0007669"/>
    <property type="project" value="UniProtKB-KW"/>
</dbReference>
<keyword evidence="11" id="KW-0408">Iron</keyword>
<dbReference type="RefSeq" id="WP_073301103.1">
    <property type="nucleotide sequence ID" value="NZ_FQXA01000004.1"/>
</dbReference>
<dbReference type="Pfam" id="PF00111">
    <property type="entry name" value="Fer2"/>
    <property type="match status" value="1"/>
</dbReference>
<keyword evidence="8" id="KW-0274">FAD</keyword>
<evidence type="ECO:0000313" key="18">
    <source>
        <dbReference type="EMBL" id="SHH11310.1"/>
    </source>
</evidence>
<dbReference type="GO" id="GO:0050660">
    <property type="term" value="F:flavin adenine dinucleotide binding"/>
    <property type="evidence" value="ECO:0007669"/>
    <property type="project" value="TreeGrafter"/>
</dbReference>
<evidence type="ECO:0000256" key="10">
    <source>
        <dbReference type="ARBA" id="ARBA00023002"/>
    </source>
</evidence>
<evidence type="ECO:0000256" key="1">
    <source>
        <dbReference type="ARBA" id="ARBA00001974"/>
    </source>
</evidence>
<comment type="cofactor">
    <cofactor evidence="1">
        <name>FAD</name>
        <dbReference type="ChEBI" id="CHEBI:57692"/>
    </cofactor>
</comment>
<dbReference type="CDD" id="cd00207">
    <property type="entry name" value="fer2"/>
    <property type="match status" value="1"/>
</dbReference>
<dbReference type="Gene3D" id="3.40.50.80">
    <property type="entry name" value="Nucleotide-binding domain of ferredoxin-NADP reductase (FNR) module"/>
    <property type="match status" value="1"/>
</dbReference>
<evidence type="ECO:0000313" key="19">
    <source>
        <dbReference type="Proteomes" id="UP000184000"/>
    </source>
</evidence>
<sequence length="522" mass="56109">MAAFNRFRLFHWLLAGFFLGVYLSGDDAELLHIWLGYGLVILLVWRLLIVPLRLRGFPALLPPKGQRRKPGLSAIGKWLTAGALASFALASLVGLGMVDNGDVLAALPGVGPAVFGAASDIDFVGWIGDAEEVHELLANLGLWLIGLHIGYVLLFRRKMVWPILRGTTPAGPARCPNTALAAPTPVAPAPIAGEFTRLRIVSRQDETAETCSFSLQVPAGQRAGFAARPGQFVTLKVPCAEPPLLRCYSLSQPLREDGLLRITVKRVAGGRASNWLLDHLQAGDDIELLRPAGQFFPESLDADVLLLGAGSGITPLRSILEAVLCQGRGRVFLFYASRDAASLIFAEELAEFCQRYPERLQLRIWLDAEQGIPSSQAIGDKIAGWPAAESFVCGPKPFMETVSAALGEHGVDAPLIHLERFSAEPPVAPRTARGSRLHVTLAGQRHELDVAAGEVLLDAMEHAGLQPPNACRSGVCAVCRCRVVSGSVSMHSNQALSEGQVRQGWVLACQATPSSAELQVEY</sequence>
<feature type="transmembrane region" description="Helical" evidence="15">
    <location>
        <begin position="35"/>
        <end position="54"/>
    </location>
</feature>
<comment type="subcellular location">
    <subcellularLocation>
        <location evidence="2">Cell membrane</location>
        <topology evidence="2">Multi-pass membrane protein</topology>
    </subcellularLocation>
</comment>
<feature type="transmembrane region" description="Helical" evidence="15">
    <location>
        <begin position="75"/>
        <end position="98"/>
    </location>
</feature>
<dbReference type="InterPro" id="IPR001041">
    <property type="entry name" value="2Fe-2S_ferredoxin-type"/>
</dbReference>
<dbReference type="PROSITE" id="PS51384">
    <property type="entry name" value="FAD_FR"/>
    <property type="match status" value="1"/>
</dbReference>
<keyword evidence="12" id="KW-0411">Iron-sulfur</keyword>
<keyword evidence="10" id="KW-0560">Oxidoreductase</keyword>
<feature type="domain" description="FAD-binding FR-type" evidence="17">
    <location>
        <begin position="193"/>
        <end position="298"/>
    </location>
</feature>
<dbReference type="InterPro" id="IPR011577">
    <property type="entry name" value="Cyt_b561_bac/Ni-Hgenase"/>
</dbReference>
<proteinExistence type="predicted"/>
<feature type="transmembrane region" description="Helical" evidence="15">
    <location>
        <begin position="136"/>
        <end position="155"/>
    </location>
</feature>
<evidence type="ECO:0000256" key="5">
    <source>
        <dbReference type="ARBA" id="ARBA00022692"/>
    </source>
</evidence>
<evidence type="ECO:0000256" key="3">
    <source>
        <dbReference type="ARBA" id="ARBA00022475"/>
    </source>
</evidence>
<dbReference type="GO" id="GO:0009055">
    <property type="term" value="F:electron transfer activity"/>
    <property type="evidence" value="ECO:0007669"/>
    <property type="project" value="InterPro"/>
</dbReference>
<dbReference type="Pfam" id="PF00970">
    <property type="entry name" value="FAD_binding_6"/>
    <property type="match status" value="1"/>
</dbReference>
<dbReference type="Proteomes" id="UP000184000">
    <property type="component" value="Unassembled WGS sequence"/>
</dbReference>
<name>A0A1M5QBL2_9GAMM</name>
<dbReference type="Gene3D" id="3.10.20.30">
    <property type="match status" value="1"/>
</dbReference>
<evidence type="ECO:0000256" key="12">
    <source>
        <dbReference type="ARBA" id="ARBA00023014"/>
    </source>
</evidence>
<dbReference type="InterPro" id="IPR050415">
    <property type="entry name" value="MRET"/>
</dbReference>
<keyword evidence="13 15" id="KW-0472">Membrane</keyword>
<keyword evidence="6" id="KW-0001">2Fe-2S</keyword>
<dbReference type="InterPro" id="IPR008333">
    <property type="entry name" value="Cbr1-like_FAD-bd_dom"/>
</dbReference>
<evidence type="ECO:0000256" key="6">
    <source>
        <dbReference type="ARBA" id="ARBA00022714"/>
    </source>
</evidence>
<dbReference type="SUPFAM" id="SSF52343">
    <property type="entry name" value="Ferredoxin reductase-like, C-terminal NADP-linked domain"/>
    <property type="match status" value="1"/>
</dbReference>
<dbReference type="InterPro" id="IPR012675">
    <property type="entry name" value="Beta-grasp_dom_sf"/>
</dbReference>
<keyword evidence="4" id="KW-0285">Flavoprotein</keyword>
<keyword evidence="3" id="KW-1003">Cell membrane</keyword>
<dbReference type="PANTHER" id="PTHR47354">
    <property type="entry name" value="NADH OXIDOREDUCTASE HCR"/>
    <property type="match status" value="1"/>
</dbReference>
<dbReference type="PRINTS" id="PR00410">
    <property type="entry name" value="PHEHYDRXLASE"/>
</dbReference>
<dbReference type="GO" id="GO:0046872">
    <property type="term" value="F:metal ion binding"/>
    <property type="evidence" value="ECO:0007669"/>
    <property type="project" value="UniProtKB-KW"/>
</dbReference>
<dbReference type="SUPFAM" id="SSF54292">
    <property type="entry name" value="2Fe-2S ferredoxin-like"/>
    <property type="match status" value="1"/>
</dbReference>
<evidence type="ECO:0000256" key="7">
    <source>
        <dbReference type="ARBA" id="ARBA00022723"/>
    </source>
</evidence>
<dbReference type="PANTHER" id="PTHR47354:SF8">
    <property type="entry name" value="1,2-PHENYLACETYL-COA EPOXIDASE, SUBUNIT E"/>
    <property type="match status" value="1"/>
</dbReference>
<evidence type="ECO:0000256" key="9">
    <source>
        <dbReference type="ARBA" id="ARBA00022989"/>
    </source>
</evidence>
<dbReference type="Gene3D" id="2.40.30.10">
    <property type="entry name" value="Translation factors"/>
    <property type="match status" value="1"/>
</dbReference>
<evidence type="ECO:0000256" key="11">
    <source>
        <dbReference type="ARBA" id="ARBA00023004"/>
    </source>
</evidence>
<keyword evidence="18" id="KW-0503">Monooxygenase</keyword>
<dbReference type="InterPro" id="IPR016174">
    <property type="entry name" value="Di-haem_cyt_TM"/>
</dbReference>
<evidence type="ECO:0000256" key="4">
    <source>
        <dbReference type="ARBA" id="ARBA00022630"/>
    </source>
</evidence>
<dbReference type="InterPro" id="IPR001709">
    <property type="entry name" value="Flavoprot_Pyr_Nucl_cyt_Rdtase"/>
</dbReference>
<dbReference type="InterPro" id="IPR017938">
    <property type="entry name" value="Riboflavin_synthase-like_b-brl"/>
</dbReference>
<comment type="cofactor">
    <cofactor evidence="14">
        <name>[2Fe-2S] cluster</name>
        <dbReference type="ChEBI" id="CHEBI:190135"/>
    </cofactor>
</comment>
<dbReference type="Pfam" id="PF01292">
    <property type="entry name" value="Ni_hydr_CYTB"/>
    <property type="match status" value="1"/>
</dbReference>
<dbReference type="PRINTS" id="PR00371">
    <property type="entry name" value="FPNCR"/>
</dbReference>
<keyword evidence="9 15" id="KW-1133">Transmembrane helix</keyword>
<dbReference type="GO" id="GO:0005886">
    <property type="term" value="C:plasma membrane"/>
    <property type="evidence" value="ECO:0007669"/>
    <property type="project" value="UniProtKB-SubCell"/>
</dbReference>
<dbReference type="InterPro" id="IPR039261">
    <property type="entry name" value="FNR_nucleotide-bd"/>
</dbReference>
<dbReference type="InterPro" id="IPR017927">
    <property type="entry name" value="FAD-bd_FR_type"/>
</dbReference>
<evidence type="ECO:0000259" key="17">
    <source>
        <dbReference type="PROSITE" id="PS51384"/>
    </source>
</evidence>
<keyword evidence="5 15" id="KW-0812">Transmembrane</keyword>
<evidence type="ECO:0000259" key="16">
    <source>
        <dbReference type="PROSITE" id="PS51085"/>
    </source>
</evidence>
<dbReference type="GO" id="GO:0022904">
    <property type="term" value="P:respiratory electron transport chain"/>
    <property type="evidence" value="ECO:0007669"/>
    <property type="project" value="InterPro"/>
</dbReference>
<reference evidence="18 19" key="1">
    <citation type="submission" date="2016-11" db="EMBL/GenBank/DDBJ databases">
        <authorList>
            <person name="Jaros S."/>
            <person name="Januszkiewicz K."/>
            <person name="Wedrychowicz H."/>
        </authorList>
    </citation>
    <scope>NUCLEOTIDE SEQUENCE [LARGE SCALE GENOMIC DNA]</scope>
    <source>
        <strain evidence="18 19">DSM 18231</strain>
    </source>
</reference>